<reference evidence="2" key="1">
    <citation type="submission" date="2019-12" db="UniProtKB">
        <authorList>
            <consortium name="WormBaseParasite"/>
        </authorList>
    </citation>
    <scope>IDENTIFICATION</scope>
</reference>
<keyword evidence="1" id="KW-1185">Reference proteome</keyword>
<dbReference type="Proteomes" id="UP000046395">
    <property type="component" value="Unassembled WGS sequence"/>
</dbReference>
<evidence type="ECO:0000313" key="1">
    <source>
        <dbReference type="Proteomes" id="UP000046395"/>
    </source>
</evidence>
<organism evidence="1 2">
    <name type="scientific">Trichuris muris</name>
    <name type="common">Mouse whipworm</name>
    <dbReference type="NCBI Taxonomy" id="70415"/>
    <lineage>
        <taxon>Eukaryota</taxon>
        <taxon>Metazoa</taxon>
        <taxon>Ecdysozoa</taxon>
        <taxon>Nematoda</taxon>
        <taxon>Enoplea</taxon>
        <taxon>Dorylaimia</taxon>
        <taxon>Trichinellida</taxon>
        <taxon>Trichuridae</taxon>
        <taxon>Trichuris</taxon>
    </lineage>
</organism>
<proteinExistence type="predicted"/>
<protein>
    <submittedName>
        <fullName evidence="2">Uncharacterized protein</fullName>
    </submittedName>
</protein>
<evidence type="ECO:0000313" key="2">
    <source>
        <dbReference type="WBParaSite" id="TMUE_0000000154.1"/>
    </source>
</evidence>
<dbReference type="AlphaFoldDB" id="A0A5S6PZ47"/>
<name>A0A5S6PZ47_TRIMR</name>
<accession>A0A5S6PZ47</accession>
<dbReference type="WBParaSite" id="TMUE_0000000154.1">
    <property type="protein sequence ID" value="TMUE_0000000154.1"/>
    <property type="gene ID" value="WBGene00287640"/>
</dbReference>
<sequence>MNNPAIPRYRSFSLCRAFVQVYQRCMLHESFGRWKGCWMSMCFVHGDRNLLYVTFMSPVLLRSNRHSAVYVLLVLWKAHNLKPRRPSGLLLGVPYYCFSRKIPGFRKLRSETIVSVNRTQRLMQP</sequence>